<dbReference type="AlphaFoldDB" id="A0A8J2LL44"/>
<feature type="transmembrane region" description="Helical" evidence="2">
    <location>
        <begin position="912"/>
        <end position="935"/>
    </location>
</feature>
<name>A0A8J2LL44_9HEXA</name>
<keyword evidence="6" id="KW-1185">Reference proteome</keyword>
<dbReference type="InterPro" id="IPR013642">
    <property type="entry name" value="CLCA_N"/>
</dbReference>
<keyword evidence="2" id="KW-0472">Membrane</keyword>
<dbReference type="Pfam" id="PF08434">
    <property type="entry name" value="CLCA"/>
    <property type="match status" value="1"/>
</dbReference>
<gene>
    <name evidence="5" type="ORF">AFUS01_LOCUS44586</name>
</gene>
<protein>
    <recommendedName>
        <fullName evidence="4">VWFA domain-containing protein</fullName>
    </recommendedName>
</protein>
<evidence type="ECO:0000256" key="1">
    <source>
        <dbReference type="SAM" id="MobiDB-lite"/>
    </source>
</evidence>
<feature type="domain" description="VWFA" evidence="4">
    <location>
        <begin position="317"/>
        <end position="492"/>
    </location>
</feature>
<feature type="chain" id="PRO_5035205621" description="VWFA domain-containing protein" evidence="3">
    <location>
        <begin position="32"/>
        <end position="1124"/>
    </location>
</feature>
<feature type="region of interest" description="Disordered" evidence="1">
    <location>
        <begin position="977"/>
        <end position="1011"/>
    </location>
</feature>
<accession>A0A8J2LL44</accession>
<organism evidence="5 6">
    <name type="scientific">Allacma fusca</name>
    <dbReference type="NCBI Taxonomy" id="39272"/>
    <lineage>
        <taxon>Eukaryota</taxon>
        <taxon>Metazoa</taxon>
        <taxon>Ecdysozoa</taxon>
        <taxon>Arthropoda</taxon>
        <taxon>Hexapoda</taxon>
        <taxon>Collembola</taxon>
        <taxon>Symphypleona</taxon>
        <taxon>Sminthuridae</taxon>
        <taxon>Allacma</taxon>
    </lineage>
</organism>
<proteinExistence type="predicted"/>
<dbReference type="PROSITE" id="PS50234">
    <property type="entry name" value="VWFA"/>
    <property type="match status" value="1"/>
</dbReference>
<comment type="caution">
    <text evidence="5">The sequence shown here is derived from an EMBL/GenBank/DDBJ whole genome shotgun (WGS) entry which is preliminary data.</text>
</comment>
<sequence length="1124" mass="124473">MAIFSRRNDTFKIMLGLMLTTLVLQTEQVTGLKINSYGGYEDVVVTVGEDVPPIICSQLLQNFQEIFTSASDYLNVATEGRVYFHRVIVVLPAHWDTRACGTQVPAQLTSASTASKAAFIVGNDHPIFGSLPFTQQSRGCGKPGDFISLGYKFFLPSITENSTEFPDRLLIHEWTKYRYGVFEERGFQNDPIYPTSYQSDANGNAQPNVCTNINLNIRWSDSCPNGTGNHNCSFSFSSNNENVTSSIMSVPTLPQVQSYCQHSNHNHEAPTKHNFLCSEKSISEVLNSHPDFSNNVHPRPTRKIKPDIIIKQLTSPRFVLLIEETVSMNRRDVWKFLKLVIRKFIKYDLETGTQVGMLAVNTDSVRVLANMTTLDDSARGTLAEKLPNYPNIENSGSLSLRKGISQAINMLKWNGAKVAGSVIILISQGSISRMDQDASLNLLRKEEVAIATIEYPSNGDGRVAMLAQATNSPHYAVRETGVGSISHMSTYLQLVNAMIDIQRYFTWSSSKRIPTLIHQEEFHGDAPAIVHSSFSFDAESTPAQFHIYIPNPIDPKVNKVELTSPSGRTFTDQLSYLHDINVIKIDASIDQPGLWTYRIERLGDSHQSHFVQVVTVGSRSQEELSVRIFSNIDETRVVDLSMGPLILFADVKKGNAPVIGADVEAIITASDTKWSTKLLDSGNGDPDITQGDGVYSKYILPPSTIRSGVVDISVKILTSPFSSKFFGSSVSDVKSVEPCCGSSLLGVAQNLMKTMPYTERLVASYSVKVMNIRASHAYPPSRVGDFQFIESVDKNVTFKFTSPGEDYDEGTPSSYQIYYGKTREVILDENHLLYSSSSTYPAGSEVTVTVPFETYGVYFLWLTCTDTFRMTSLPSNVVQVTIKSPFGDVESIEGGSVTADPSQTARLNTTEIAFTVVGVVLFFVLAVGLIILCVCCRRRATKKDIPATETNVFTISEVKEPIHWSASELLQEHEKRLSMYGQQSQRSDNPQEDSRGKRYNNTSPGSSTRSFRSFTEAQYRASIDGGRRPTLTDYESCSSDPILKGPTDYDTAVDSDTDNFHYRTIDSYVGAMYRANMSANINPGFGDSSPATRVMGNPTHVQYSSNFRGSLTSVNSKKRNITMV</sequence>
<evidence type="ECO:0000256" key="2">
    <source>
        <dbReference type="SAM" id="Phobius"/>
    </source>
</evidence>
<evidence type="ECO:0000313" key="6">
    <source>
        <dbReference type="Proteomes" id="UP000708208"/>
    </source>
</evidence>
<feature type="compositionally biased region" description="Polar residues" evidence="1">
    <location>
        <begin position="999"/>
        <end position="1011"/>
    </location>
</feature>
<dbReference type="EMBL" id="CAJVCH010570550">
    <property type="protein sequence ID" value="CAG7835179.1"/>
    <property type="molecule type" value="Genomic_DNA"/>
</dbReference>
<dbReference type="Proteomes" id="UP000708208">
    <property type="component" value="Unassembled WGS sequence"/>
</dbReference>
<keyword evidence="2" id="KW-0812">Transmembrane</keyword>
<dbReference type="OrthoDB" id="687730at2759"/>
<reference evidence="5" key="1">
    <citation type="submission" date="2021-06" db="EMBL/GenBank/DDBJ databases">
        <authorList>
            <person name="Hodson N. C."/>
            <person name="Mongue J. A."/>
            <person name="Jaron S. K."/>
        </authorList>
    </citation>
    <scope>NUCLEOTIDE SEQUENCE</scope>
</reference>
<dbReference type="Pfam" id="PF00092">
    <property type="entry name" value="VWA"/>
    <property type="match status" value="1"/>
</dbReference>
<dbReference type="InterPro" id="IPR002035">
    <property type="entry name" value="VWF_A"/>
</dbReference>
<keyword evidence="3" id="KW-0732">Signal</keyword>
<keyword evidence="2" id="KW-1133">Transmembrane helix</keyword>
<evidence type="ECO:0000256" key="3">
    <source>
        <dbReference type="SAM" id="SignalP"/>
    </source>
</evidence>
<evidence type="ECO:0000259" key="4">
    <source>
        <dbReference type="PROSITE" id="PS50234"/>
    </source>
</evidence>
<feature type="signal peptide" evidence="3">
    <location>
        <begin position="1"/>
        <end position="31"/>
    </location>
</feature>
<evidence type="ECO:0000313" key="5">
    <source>
        <dbReference type="EMBL" id="CAG7835179.1"/>
    </source>
</evidence>
<feature type="region of interest" description="Disordered" evidence="1">
    <location>
        <begin position="1025"/>
        <end position="1054"/>
    </location>
</feature>
<dbReference type="CDD" id="cd00198">
    <property type="entry name" value="vWFA"/>
    <property type="match status" value="1"/>
</dbReference>